<dbReference type="PROSITE" id="PS00624">
    <property type="entry name" value="GMC_OXRED_2"/>
    <property type="match status" value="1"/>
</dbReference>
<evidence type="ECO:0000259" key="2">
    <source>
        <dbReference type="PROSITE" id="PS00624"/>
    </source>
</evidence>
<dbReference type="InterPro" id="IPR000172">
    <property type="entry name" value="GMC_OxRdtase_N"/>
</dbReference>
<dbReference type="GO" id="GO:0016614">
    <property type="term" value="F:oxidoreductase activity, acting on CH-OH group of donors"/>
    <property type="evidence" value="ECO:0007669"/>
    <property type="project" value="InterPro"/>
</dbReference>
<evidence type="ECO:0000313" key="3">
    <source>
        <dbReference type="EMBL" id="KAB7493781.1"/>
    </source>
</evidence>
<name>A0A5N5SHT6_9CRUS</name>
<evidence type="ECO:0000313" key="4">
    <source>
        <dbReference type="Proteomes" id="UP000326759"/>
    </source>
</evidence>
<dbReference type="AlphaFoldDB" id="A0A5N5SHT6"/>
<comment type="caution">
    <text evidence="3">The sequence shown here is derived from an EMBL/GenBank/DDBJ whole genome shotgun (WGS) entry which is preliminary data.</text>
</comment>
<dbReference type="InterPro" id="IPR036188">
    <property type="entry name" value="FAD/NAD-bd_sf"/>
</dbReference>
<protein>
    <recommendedName>
        <fullName evidence="2">Glucose-methanol-choline oxidoreductase N-terminal domain-containing protein</fullName>
    </recommendedName>
</protein>
<dbReference type="PANTHER" id="PTHR11552">
    <property type="entry name" value="GLUCOSE-METHANOL-CHOLINE GMC OXIDOREDUCTASE"/>
    <property type="match status" value="1"/>
</dbReference>
<feature type="domain" description="Glucose-methanol-choline oxidoreductase N-terminal" evidence="2">
    <location>
        <begin position="38"/>
        <end position="52"/>
    </location>
</feature>
<dbReference type="PANTHER" id="PTHR11552:SF227">
    <property type="entry name" value="GLUCOSE DEHYDROGENASE [FAD, QUINONE]-LIKE PROTEIN"/>
    <property type="match status" value="1"/>
</dbReference>
<gene>
    <name evidence="3" type="ORF">Anas_04610</name>
</gene>
<comment type="similarity">
    <text evidence="1">Belongs to the GMC oxidoreductase family.</text>
</comment>
<dbReference type="SUPFAM" id="SSF51905">
    <property type="entry name" value="FAD/NAD(P)-binding domain"/>
    <property type="match status" value="1"/>
</dbReference>
<organism evidence="3 4">
    <name type="scientific">Armadillidium nasatum</name>
    <dbReference type="NCBI Taxonomy" id="96803"/>
    <lineage>
        <taxon>Eukaryota</taxon>
        <taxon>Metazoa</taxon>
        <taxon>Ecdysozoa</taxon>
        <taxon>Arthropoda</taxon>
        <taxon>Crustacea</taxon>
        <taxon>Multicrustacea</taxon>
        <taxon>Malacostraca</taxon>
        <taxon>Eumalacostraca</taxon>
        <taxon>Peracarida</taxon>
        <taxon>Isopoda</taxon>
        <taxon>Oniscidea</taxon>
        <taxon>Crinocheta</taxon>
        <taxon>Armadillidiidae</taxon>
        <taxon>Armadillidium</taxon>
    </lineage>
</organism>
<dbReference type="Gene3D" id="3.50.50.60">
    <property type="entry name" value="FAD/NAD(P)-binding domain"/>
    <property type="match status" value="1"/>
</dbReference>
<dbReference type="Proteomes" id="UP000326759">
    <property type="component" value="Unassembled WGS sequence"/>
</dbReference>
<evidence type="ECO:0000256" key="1">
    <source>
        <dbReference type="ARBA" id="ARBA00010790"/>
    </source>
</evidence>
<dbReference type="EMBL" id="SEYY01024906">
    <property type="protein sequence ID" value="KAB7493781.1"/>
    <property type="molecule type" value="Genomic_DNA"/>
</dbReference>
<reference evidence="3 4" key="1">
    <citation type="journal article" date="2019" name="PLoS Biol.">
        <title>Sex chromosomes control vertical transmission of feminizing Wolbachia symbionts in an isopod.</title>
        <authorList>
            <person name="Becking T."/>
            <person name="Chebbi M.A."/>
            <person name="Giraud I."/>
            <person name="Moumen B."/>
            <person name="Laverre T."/>
            <person name="Caubet Y."/>
            <person name="Peccoud J."/>
            <person name="Gilbert C."/>
            <person name="Cordaux R."/>
        </authorList>
    </citation>
    <scope>NUCLEOTIDE SEQUENCE [LARGE SCALE GENOMIC DNA]</scope>
    <source>
        <strain evidence="3">ANa2</strain>
        <tissue evidence="3">Whole body excluding digestive tract and cuticle</tissue>
    </source>
</reference>
<dbReference type="OrthoDB" id="269227at2759"/>
<sequence length="76" mass="8623">MEVVLIDPDTKRAYGVRFFRYGEYHDVHARKEVILSAGAINTPQLLMLSGIGPKEHLEDLNNDFQAIGKGLLTFYE</sequence>
<dbReference type="Pfam" id="PF00732">
    <property type="entry name" value="GMC_oxred_N"/>
    <property type="match status" value="1"/>
</dbReference>
<dbReference type="InterPro" id="IPR012132">
    <property type="entry name" value="GMC_OxRdtase"/>
</dbReference>
<keyword evidence="4" id="KW-1185">Reference proteome</keyword>
<accession>A0A5N5SHT6</accession>
<proteinExistence type="inferred from homology"/>
<dbReference type="GO" id="GO:0050660">
    <property type="term" value="F:flavin adenine dinucleotide binding"/>
    <property type="evidence" value="ECO:0007669"/>
    <property type="project" value="InterPro"/>
</dbReference>